<dbReference type="Proteomes" id="UP000477911">
    <property type="component" value="Unassembled WGS sequence"/>
</dbReference>
<dbReference type="RefSeq" id="WP_160895708.1">
    <property type="nucleotide sequence ID" value="NZ_WUMU01000019.1"/>
</dbReference>
<dbReference type="AlphaFoldDB" id="A0A6L7G639"/>
<gene>
    <name evidence="2" type="ORF">GR170_17265</name>
</gene>
<name>A0A6L7G639_9RHOB</name>
<keyword evidence="3" id="KW-1185">Reference proteome</keyword>
<sequence length="60" mass="7114">MNIMQTTTMARALYRAQGPRAELALAEKIRDCLEQGRREEAEEWAELRRQTQELRRPRQG</sequence>
<evidence type="ECO:0000256" key="1">
    <source>
        <dbReference type="SAM" id="MobiDB-lite"/>
    </source>
</evidence>
<evidence type="ECO:0000313" key="2">
    <source>
        <dbReference type="EMBL" id="MXN19585.1"/>
    </source>
</evidence>
<reference evidence="2 3" key="1">
    <citation type="submission" date="2019-12" db="EMBL/GenBank/DDBJ databases">
        <authorList>
            <person name="Li M."/>
        </authorList>
    </citation>
    <scope>NUCLEOTIDE SEQUENCE [LARGE SCALE GENOMIC DNA]</scope>
    <source>
        <strain evidence="2 3">GBMRC 2024</strain>
    </source>
</reference>
<evidence type="ECO:0000313" key="3">
    <source>
        <dbReference type="Proteomes" id="UP000477911"/>
    </source>
</evidence>
<protein>
    <submittedName>
        <fullName evidence="2">Uncharacterized protein</fullName>
    </submittedName>
</protein>
<accession>A0A6L7G639</accession>
<feature type="region of interest" description="Disordered" evidence="1">
    <location>
        <begin position="40"/>
        <end position="60"/>
    </location>
</feature>
<proteinExistence type="predicted"/>
<organism evidence="2 3">
    <name type="scientific">Pseudooceanicola albus</name>
    <dbReference type="NCBI Taxonomy" id="2692189"/>
    <lineage>
        <taxon>Bacteria</taxon>
        <taxon>Pseudomonadati</taxon>
        <taxon>Pseudomonadota</taxon>
        <taxon>Alphaproteobacteria</taxon>
        <taxon>Rhodobacterales</taxon>
        <taxon>Paracoccaceae</taxon>
        <taxon>Pseudooceanicola</taxon>
    </lineage>
</organism>
<dbReference type="EMBL" id="WUMU01000019">
    <property type="protein sequence ID" value="MXN19585.1"/>
    <property type="molecule type" value="Genomic_DNA"/>
</dbReference>
<comment type="caution">
    <text evidence="2">The sequence shown here is derived from an EMBL/GenBank/DDBJ whole genome shotgun (WGS) entry which is preliminary data.</text>
</comment>